<evidence type="ECO:0008006" key="9">
    <source>
        <dbReference type="Google" id="ProtNLM"/>
    </source>
</evidence>
<dbReference type="PANTHER" id="PTHR36100">
    <property type="entry name" value="BUD SITE SELECTION PROTEIN 4"/>
    <property type="match status" value="1"/>
</dbReference>
<evidence type="ECO:0000256" key="3">
    <source>
        <dbReference type="SAM" id="MobiDB-lite"/>
    </source>
</evidence>
<feature type="compositionally biased region" description="Basic and acidic residues" evidence="3">
    <location>
        <begin position="682"/>
        <end position="704"/>
    </location>
</feature>
<feature type="region of interest" description="Disordered" evidence="3">
    <location>
        <begin position="1834"/>
        <end position="1902"/>
    </location>
</feature>
<dbReference type="Gene3D" id="2.30.29.30">
    <property type="entry name" value="Pleckstrin-homology domain (PH domain)/Phosphotyrosine-binding domain (PTB)"/>
    <property type="match status" value="1"/>
</dbReference>
<feature type="compositionally biased region" description="Polar residues" evidence="3">
    <location>
        <begin position="413"/>
        <end position="435"/>
    </location>
</feature>
<feature type="region of interest" description="Disordered" evidence="3">
    <location>
        <begin position="1779"/>
        <end position="1822"/>
    </location>
</feature>
<feature type="domain" description="PH" evidence="5">
    <location>
        <begin position="1629"/>
        <end position="1742"/>
    </location>
</feature>
<name>A0A4T0HWD3_WALIC</name>
<dbReference type="Pfam" id="PF00169">
    <property type="entry name" value="PH"/>
    <property type="match status" value="1"/>
</dbReference>
<keyword evidence="4" id="KW-0812">Transmembrane</keyword>
<feature type="compositionally biased region" description="Basic and acidic residues" evidence="3">
    <location>
        <begin position="1509"/>
        <end position="1528"/>
    </location>
</feature>
<dbReference type="Gene3D" id="1.10.287.110">
    <property type="entry name" value="DnaJ domain"/>
    <property type="match status" value="1"/>
</dbReference>
<feature type="compositionally biased region" description="Polar residues" evidence="3">
    <location>
        <begin position="932"/>
        <end position="948"/>
    </location>
</feature>
<dbReference type="GO" id="GO:0051301">
    <property type="term" value="P:cell division"/>
    <property type="evidence" value="ECO:0007669"/>
    <property type="project" value="UniProtKB-KW"/>
</dbReference>
<keyword evidence="1" id="KW-0132">Cell division</keyword>
<evidence type="ECO:0000259" key="5">
    <source>
        <dbReference type="PROSITE" id="PS50003"/>
    </source>
</evidence>
<evidence type="ECO:0000256" key="1">
    <source>
        <dbReference type="ARBA" id="ARBA00022618"/>
    </source>
</evidence>
<evidence type="ECO:0000313" key="8">
    <source>
        <dbReference type="Proteomes" id="UP000306954"/>
    </source>
</evidence>
<feature type="region of interest" description="Disordered" evidence="3">
    <location>
        <begin position="1467"/>
        <end position="1529"/>
    </location>
</feature>
<gene>
    <name evidence="7" type="ORF">E3P90_03539</name>
</gene>
<dbReference type="EMBL" id="SPOF01000051">
    <property type="protein sequence ID" value="TIB08808.1"/>
    <property type="molecule type" value="Genomic_DNA"/>
</dbReference>
<evidence type="ECO:0000259" key="6">
    <source>
        <dbReference type="PROSITE" id="PS50076"/>
    </source>
</evidence>
<dbReference type="SUPFAM" id="SSF50729">
    <property type="entry name" value="PH domain-like"/>
    <property type="match status" value="1"/>
</dbReference>
<comment type="caution">
    <text evidence="7">The sequence shown here is derived from an EMBL/GenBank/DDBJ whole genome shotgun (WGS) entry which is preliminary data.</text>
</comment>
<keyword evidence="4" id="KW-1133">Transmembrane helix</keyword>
<feature type="compositionally biased region" description="Low complexity" evidence="3">
    <location>
        <begin position="365"/>
        <end position="381"/>
    </location>
</feature>
<feature type="region of interest" description="Disordered" evidence="3">
    <location>
        <begin position="296"/>
        <end position="323"/>
    </location>
</feature>
<feature type="compositionally biased region" description="Polar residues" evidence="3">
    <location>
        <begin position="806"/>
        <end position="830"/>
    </location>
</feature>
<evidence type="ECO:0000313" key="7">
    <source>
        <dbReference type="EMBL" id="TIB08808.1"/>
    </source>
</evidence>
<feature type="compositionally biased region" description="Basic and acidic residues" evidence="3">
    <location>
        <begin position="732"/>
        <end position="748"/>
    </location>
</feature>
<feature type="compositionally biased region" description="Polar residues" evidence="3">
    <location>
        <begin position="296"/>
        <end position="315"/>
    </location>
</feature>
<dbReference type="Pfam" id="PF00226">
    <property type="entry name" value="DnaJ"/>
    <property type="match status" value="1"/>
</dbReference>
<evidence type="ECO:0000256" key="2">
    <source>
        <dbReference type="ARBA" id="ARBA00023306"/>
    </source>
</evidence>
<keyword evidence="2" id="KW-0131">Cell cycle</keyword>
<feature type="transmembrane region" description="Helical" evidence="4">
    <location>
        <begin position="147"/>
        <end position="166"/>
    </location>
</feature>
<feature type="region of interest" description="Disordered" evidence="3">
    <location>
        <begin position="639"/>
        <end position="1308"/>
    </location>
</feature>
<dbReference type="Proteomes" id="UP000306954">
    <property type="component" value="Unassembled WGS sequence"/>
</dbReference>
<organism evidence="7 8">
    <name type="scientific">Wallemia ichthyophaga</name>
    <dbReference type="NCBI Taxonomy" id="245174"/>
    <lineage>
        <taxon>Eukaryota</taxon>
        <taxon>Fungi</taxon>
        <taxon>Dikarya</taxon>
        <taxon>Basidiomycota</taxon>
        <taxon>Wallemiomycotina</taxon>
        <taxon>Wallemiomycetes</taxon>
        <taxon>Wallemiales</taxon>
        <taxon>Wallemiaceae</taxon>
        <taxon>Wallemia</taxon>
    </lineage>
</organism>
<dbReference type="SMART" id="SM00271">
    <property type="entry name" value="DnaJ"/>
    <property type="match status" value="1"/>
</dbReference>
<feature type="compositionally biased region" description="Acidic residues" evidence="3">
    <location>
        <begin position="980"/>
        <end position="991"/>
    </location>
</feature>
<feature type="compositionally biased region" description="Low complexity" evidence="3">
    <location>
        <begin position="1192"/>
        <end position="1201"/>
    </location>
</feature>
<feature type="transmembrane region" description="Helical" evidence="4">
    <location>
        <begin position="172"/>
        <end position="190"/>
    </location>
</feature>
<dbReference type="InterPro" id="IPR011993">
    <property type="entry name" value="PH-like_dom_sf"/>
</dbReference>
<reference evidence="7 8" key="1">
    <citation type="submission" date="2019-03" db="EMBL/GenBank/DDBJ databases">
        <title>Sequencing 23 genomes of Wallemia ichthyophaga.</title>
        <authorList>
            <person name="Gostincar C."/>
        </authorList>
    </citation>
    <scope>NUCLEOTIDE SEQUENCE [LARGE SCALE GENOMIC DNA]</scope>
    <source>
        <strain evidence="7 8">EXF-8621</strain>
    </source>
</reference>
<dbReference type="PROSITE" id="PS50076">
    <property type="entry name" value="DNAJ_2"/>
    <property type="match status" value="1"/>
</dbReference>
<feature type="domain" description="J" evidence="6">
    <location>
        <begin position="60"/>
        <end position="124"/>
    </location>
</feature>
<dbReference type="GO" id="GO:0005525">
    <property type="term" value="F:GTP binding"/>
    <property type="evidence" value="ECO:0007669"/>
    <property type="project" value="TreeGrafter"/>
</dbReference>
<feature type="region of interest" description="Disordered" evidence="3">
    <location>
        <begin position="413"/>
        <end position="607"/>
    </location>
</feature>
<dbReference type="InterPro" id="IPR001623">
    <property type="entry name" value="DnaJ_domain"/>
</dbReference>
<feature type="compositionally biased region" description="Polar residues" evidence="3">
    <location>
        <begin position="1870"/>
        <end position="1902"/>
    </location>
</feature>
<feature type="compositionally biased region" description="Basic and acidic residues" evidence="3">
    <location>
        <begin position="954"/>
        <end position="975"/>
    </location>
</feature>
<feature type="compositionally biased region" description="Basic and acidic residues" evidence="3">
    <location>
        <begin position="529"/>
        <end position="553"/>
    </location>
</feature>
<accession>A0A4T0HWD3</accession>
<feature type="compositionally biased region" description="Basic and acidic residues" evidence="3">
    <location>
        <begin position="573"/>
        <end position="583"/>
    </location>
</feature>
<feature type="compositionally biased region" description="Acidic residues" evidence="3">
    <location>
        <begin position="598"/>
        <end position="607"/>
    </location>
</feature>
<dbReference type="InterPro" id="IPR001849">
    <property type="entry name" value="PH_domain"/>
</dbReference>
<dbReference type="PROSITE" id="PS50003">
    <property type="entry name" value="PH_DOMAIN"/>
    <property type="match status" value="1"/>
</dbReference>
<dbReference type="SMART" id="SM00233">
    <property type="entry name" value="PH"/>
    <property type="match status" value="1"/>
</dbReference>
<proteinExistence type="predicted"/>
<feature type="compositionally biased region" description="Polar residues" evidence="3">
    <location>
        <begin position="1834"/>
        <end position="1860"/>
    </location>
</feature>
<feature type="compositionally biased region" description="Polar residues" evidence="3">
    <location>
        <begin position="654"/>
        <end position="678"/>
    </location>
</feature>
<feature type="compositionally biased region" description="Acidic residues" evidence="3">
    <location>
        <begin position="868"/>
        <end position="877"/>
    </location>
</feature>
<dbReference type="PANTHER" id="PTHR36100:SF1">
    <property type="entry name" value="BUD SITE SELECTION PROTEIN 4"/>
    <property type="match status" value="1"/>
</dbReference>
<feature type="compositionally biased region" description="Basic and acidic residues" evidence="3">
    <location>
        <begin position="1027"/>
        <end position="1036"/>
    </location>
</feature>
<dbReference type="CDD" id="cd06257">
    <property type="entry name" value="DnaJ"/>
    <property type="match status" value="1"/>
</dbReference>
<feature type="compositionally biased region" description="Basic and acidic residues" evidence="3">
    <location>
        <begin position="908"/>
        <end position="919"/>
    </location>
</feature>
<feature type="compositionally biased region" description="Acidic residues" evidence="3">
    <location>
        <begin position="891"/>
        <end position="907"/>
    </location>
</feature>
<feature type="region of interest" description="Disordered" evidence="3">
    <location>
        <begin position="357"/>
        <end position="381"/>
    </location>
</feature>
<feature type="compositionally biased region" description="Low complexity" evidence="3">
    <location>
        <begin position="1166"/>
        <end position="1178"/>
    </location>
</feature>
<feature type="compositionally biased region" description="Polar residues" evidence="3">
    <location>
        <begin position="459"/>
        <end position="470"/>
    </location>
</feature>
<feature type="compositionally biased region" description="Polar residues" evidence="3">
    <location>
        <begin position="1779"/>
        <end position="1790"/>
    </location>
</feature>
<feature type="compositionally biased region" description="Basic and acidic residues" evidence="3">
    <location>
        <begin position="785"/>
        <end position="805"/>
    </location>
</feature>
<keyword evidence="4" id="KW-0472">Membrane</keyword>
<dbReference type="InterPro" id="IPR036869">
    <property type="entry name" value="J_dom_sf"/>
</dbReference>
<sequence>MDLIFYFAPPIIESYALRAFYKLRPDVKPAPNHPYRARCAIIGAYIAFTFIKMAWGYHPNVFKLLNVPIDADDTRLNKAWKAYARKNHPDRVGLNKDTTMFVHARESYQLIQDPVRRIAYERFGPSIAQWRHCITLQDYIKRGLPAVFMYYLATFVSMMVMSLFNASYKSTAYTRFSLFFAMLTTELHLLTRPIPGFLRLLGVAKPMPFEVISFMHTVWLMLNIAIAQLGPIASTKKGIHGDSARQLKPYLDDSQKLTMKSLEEVTRALEINIKALKQSGQPKETKHFQITVITMPTPTQPLQTSNSPQLRSPGTPTRKERDRDAIISAASRGWSNRNQPSSKIALKAHSVMSPDAEFSPNRLFKPTQQSPKSSPKSPTAAVAAAVAAGAGVQSTQRRTSSSFSHVRNNSLVQNSPFKQHTNDFPSPQIDYTSSPVPEESPAMGLGLHPSRSPHRHIQSYHTVQERTSSPKPRKSKGYNLLPSAQRVTQSPWRHHSSAGSEADHPAHPSSAFSPPTPTVAQTKPLSVSKKVEEEEQVKQYDKYDQFDLFEQERPPSAGSTLSRRKTVTFEENPDIHEFEREPEPDSIATGVFSPEYDDRLDEFDGSYEYDDGEEYEEVEHDLEHDIDLYDAQNARDALVGASWEDTPPMPPPSSSLVEQHTLGRNRQSHTPTQDSAENTPELAHDYAHEGILEEYSHEYPHEFGNEELEVDTSYQAAYPEESPSLYDEEDESGHFAENENDDSGHYDENSSVIDHSFDQGEHPYEDADESHDQERTQMEDLVDSILKDELLRDSDRRKSIEELRYSKTSPLRTSTNKRQSTPTKDTTPNKMRQLGIGRPQSMPSPNLSELASHEMVKNEPMISHIKEEEDALPESESEQLQQSELEHSQEYDLEQSQEYEVEQSQEFEIERSLESEIKHPRQSKPEPAQEFQVEQLQESKPKTIQQFEPEQLQDYEHQPRQEPEIEQPEEHKPELLQEPEVAEMEPDQSSDDDLKDRSVLPELPHSSPLWALSPPSEEVAKMPKVPQIEHEHERAHPLPQQSEHSDDTPNINSLISPLLSPRFDAAGNPISPNAAGSINRRRNLREAVQEKMRKKRETEEANAALLAQREREREHEKENVQDVLTPKIRAPDAHDSQPPSPIKAAIAAVAPSPMKHNRQSFEEAVAFPSAPETAAPSEADQETEHAPPQPQPHIQAQPQPQLKAELQPPTQDEEATRDLESFAPFVSPNLDAIPPQRQQSMRGNASLKDRENAILLSRKKSRADRGERPSRRRSVSADAVESPRKKAIFRPSSGLPTPGALNEGDFGDDLDREMREIFKDSDRKYKMFEHNEVIRASSQEETVQKPKISHHAKAGDIDTGKAWKVIRRPSDMNEYSRHLKEVRNKEPLSEATGKVFVKVAGLRDVELPIPVGKQTFFCCTLDNGINHVATPYTTLRKEAPLGQEFDLILNKNLFFTLSFKCRMDEHLQQPRPQPRFRPAMATPTQPPTPSKSRSGFRSIFSSPKKEKRKAQEQQEQLERQIEQSKFEELDAVEPTEPMLNFLQKDGTFGSTRVIYNEVAPRCQGRMVELILPLEGKFTKNDGSVTKCIVGKLVLHVLGIPTLPGVVQKDLPSSLEHTVKTMKEMQWHKKKICQSVLTQLGGGVTSWRRRMYSLVGGRIIVFNEVTKRAIATIDLATAKAVLDCNNASAEAVENGWVDEGDASVERSFMLVLQDQSGEEKLHFFSDTDEDKEVWVKELRGIIGRIPPKPLWAQALEERQSPPPSQLPQRTTSNVVNLVTSPNQHQPRQSLSPIKASPMPSAHALHTSSRKPPPAPSTGKGMAQPGLMASIASRQDSLPTPTKNKNGPNSVQSSTKGLNQSTYDKKSFRGSIFSSLGSRSATPSRSFTPDTSLRSTTKSFFGFK</sequence>
<feature type="compositionally biased region" description="Basic and acidic residues" evidence="3">
    <location>
        <begin position="1108"/>
        <end position="1120"/>
    </location>
</feature>
<protein>
    <recommendedName>
        <fullName evidence="9">PH domain-containing protein</fullName>
    </recommendedName>
</protein>
<feature type="compositionally biased region" description="Polar residues" evidence="3">
    <location>
        <begin position="1490"/>
        <end position="1501"/>
    </location>
</feature>
<feature type="compositionally biased region" description="Basic and acidic residues" evidence="3">
    <location>
        <begin position="1084"/>
        <end position="1099"/>
    </location>
</feature>
<dbReference type="SUPFAM" id="SSF46565">
    <property type="entry name" value="Chaperone J-domain"/>
    <property type="match status" value="1"/>
</dbReference>
<dbReference type="InterPro" id="IPR052007">
    <property type="entry name" value="Bud4"/>
</dbReference>
<feature type="compositionally biased region" description="Basic and acidic residues" evidence="3">
    <location>
        <begin position="755"/>
        <end position="778"/>
    </location>
</feature>
<evidence type="ECO:0000256" key="4">
    <source>
        <dbReference type="SAM" id="Phobius"/>
    </source>
</evidence>